<gene>
    <name evidence="3" type="ORF">WQQ_07520</name>
</gene>
<evidence type="ECO:0000256" key="1">
    <source>
        <dbReference type="SAM" id="MobiDB-lite"/>
    </source>
</evidence>
<dbReference type="EMBL" id="AKGD01000001">
    <property type="protein sequence ID" value="EIT70615.1"/>
    <property type="molecule type" value="Genomic_DNA"/>
</dbReference>
<dbReference type="OrthoDB" id="9987037at2"/>
<dbReference type="Proteomes" id="UP000003704">
    <property type="component" value="Unassembled WGS sequence"/>
</dbReference>
<proteinExistence type="predicted"/>
<accession>I8TAA1</accession>
<name>I8TAA1_9GAMM</name>
<sequence>MMEKHVDPTAPSETKEIENGHDRIHDPSRFDARFDHGRDELAAAAQALGGPLRTVNRADAAVRKLTPLLPYAVAAVTVIGIAGALFRGKKVKPLVLIGAGLDIWRLWRGFQASSSSREFLALQATAASSANSGARAFNPPQDSFQGASKT</sequence>
<keyword evidence="2" id="KW-0472">Membrane</keyword>
<evidence type="ECO:0000256" key="2">
    <source>
        <dbReference type="SAM" id="Phobius"/>
    </source>
</evidence>
<feature type="region of interest" description="Disordered" evidence="1">
    <location>
        <begin position="1"/>
        <end position="26"/>
    </location>
</feature>
<protein>
    <submittedName>
        <fullName evidence="3">Uncharacterized protein</fullName>
    </submittedName>
</protein>
<dbReference type="AlphaFoldDB" id="I8TAA1"/>
<evidence type="ECO:0000313" key="3">
    <source>
        <dbReference type="EMBL" id="EIT70615.1"/>
    </source>
</evidence>
<keyword evidence="2" id="KW-0812">Transmembrane</keyword>
<keyword evidence="2" id="KW-1133">Transmembrane helix</keyword>
<evidence type="ECO:0000313" key="4">
    <source>
        <dbReference type="Proteomes" id="UP000003704"/>
    </source>
</evidence>
<reference evidence="3 4" key="1">
    <citation type="journal article" date="2012" name="J. Bacteriol.">
        <title>Genome Sequence of n-Alkane-Degrading Hydrocarboniphaga effusa Strain AP103T (ATCC BAA-332T).</title>
        <authorList>
            <person name="Chang H.K."/>
            <person name="Zylstra G.J."/>
            <person name="Chae J.C."/>
        </authorList>
    </citation>
    <scope>NUCLEOTIDE SEQUENCE [LARGE SCALE GENOMIC DNA]</scope>
    <source>
        <strain evidence="3 4">AP103</strain>
    </source>
</reference>
<dbReference type="RefSeq" id="WP_007183708.1">
    <property type="nucleotide sequence ID" value="NZ_AKGD01000001.1"/>
</dbReference>
<organism evidence="3 4">
    <name type="scientific">Hydrocarboniphaga effusa AP103</name>
    <dbReference type="NCBI Taxonomy" id="1172194"/>
    <lineage>
        <taxon>Bacteria</taxon>
        <taxon>Pseudomonadati</taxon>
        <taxon>Pseudomonadota</taxon>
        <taxon>Gammaproteobacteria</taxon>
        <taxon>Nevskiales</taxon>
        <taxon>Nevskiaceae</taxon>
        <taxon>Hydrocarboniphaga</taxon>
    </lineage>
</organism>
<comment type="caution">
    <text evidence="3">The sequence shown here is derived from an EMBL/GenBank/DDBJ whole genome shotgun (WGS) entry which is preliminary data.</text>
</comment>
<keyword evidence="4" id="KW-1185">Reference proteome</keyword>
<feature type="transmembrane region" description="Helical" evidence="2">
    <location>
        <begin position="68"/>
        <end position="86"/>
    </location>
</feature>
<dbReference type="STRING" id="1172194.WQQ_07520"/>